<dbReference type="GO" id="GO:0006355">
    <property type="term" value="P:regulation of DNA-templated transcription"/>
    <property type="evidence" value="ECO:0007669"/>
    <property type="project" value="InterPro"/>
</dbReference>
<dbReference type="InterPro" id="IPR007207">
    <property type="entry name" value="Not_N"/>
</dbReference>
<sequence length="694" mass="77595">MSSTKGKHKQQLQVEIEQVLSKVDELRASFQQHWDKLESGTPANREKTENLLRADLDKLKRLRKQIQTLMDLPEVATTRNKLKRCTDAIEADMRRHYILERESKTKQFSNVALNDENEKRAGPRASTQAWLDLCLTELNNRLEDLRSQLDGVQLQGSTKKNMKMAKVNVTDKLIIKLEEHKEQLEDVIAAYEEGYITHADIELYLKKSLDEVIRACKSGADIDITTVIYDDIADLIRTNKMCGSIESFDDPMTEHLDWTPSSAKSPGSGSKVGKEVQSRNDRGLTSVSPISGQDEADEIMFSETPRTNTEGDIEICSTQESPSKDKKDNQTVNIRQTSASKQTSKSTKQGKSSSDIITSECIDGCNTPQTQAQPQALPPIKGGEPVHNTRVIRPVFQTASQLSYLRLSPFKDNTLLYTPAATSAAISLYSLRLPKPLMLCAKPHSYRDVVPDLSRSITLLSAQIGNEHQALNDVVTHNVVLEFRYAERPISKIWITLGSFSSERGKGKPYYTYNPGSSIMSKQQLIRLNNVRRAMTELRTKGRTVRKRDNQTPSLSDNNDTGSTSSFDLDVSGLDIAHFTAEDGFHVASSAISTSAATTGEGSVSHDSMAKNIPSGESVYPQMYSVRRFVNVPCALSSDHDLAEIKWFANRPSQALMWLVKNTENNRIRQLAAAGLQQQGYRYNSGQWSRETLQ</sequence>
<dbReference type="EMBL" id="JXTI01000071">
    <property type="protein sequence ID" value="KWX13392.1"/>
    <property type="molecule type" value="Genomic_DNA"/>
</dbReference>
<gene>
    <name evidence="4" type="ORF">QR46_2622</name>
</gene>
<dbReference type="OrthoDB" id="293823at2759"/>
<feature type="compositionally biased region" description="Low complexity" evidence="2">
    <location>
        <begin position="336"/>
        <end position="354"/>
    </location>
</feature>
<evidence type="ECO:0000313" key="5">
    <source>
        <dbReference type="Proteomes" id="UP000070089"/>
    </source>
</evidence>
<keyword evidence="1" id="KW-0175">Coiled coil</keyword>
<feature type="compositionally biased region" description="Polar residues" evidence="2">
    <location>
        <begin position="304"/>
        <end position="321"/>
    </location>
</feature>
<feature type="compositionally biased region" description="Polar residues" evidence="2">
    <location>
        <begin position="551"/>
        <end position="563"/>
    </location>
</feature>
<feature type="region of interest" description="Disordered" evidence="2">
    <location>
        <begin position="253"/>
        <end position="381"/>
    </location>
</feature>
<proteinExistence type="predicted"/>
<feature type="compositionally biased region" description="Basic and acidic residues" evidence="2">
    <location>
        <begin position="272"/>
        <end position="282"/>
    </location>
</feature>
<name>A0A132NUM4_GIAIN</name>
<feature type="domain" description="CCR4-Not complex component Not N-terminal" evidence="3">
    <location>
        <begin position="9"/>
        <end position="232"/>
    </location>
</feature>
<dbReference type="GO" id="GO:0005634">
    <property type="term" value="C:nucleus"/>
    <property type="evidence" value="ECO:0007669"/>
    <property type="project" value="InterPro"/>
</dbReference>
<evidence type="ECO:0000256" key="2">
    <source>
        <dbReference type="SAM" id="MobiDB-lite"/>
    </source>
</evidence>
<feature type="compositionally biased region" description="Low complexity" evidence="2">
    <location>
        <begin position="367"/>
        <end position="379"/>
    </location>
</feature>
<dbReference type="Proteomes" id="UP000070089">
    <property type="component" value="Unassembled WGS sequence"/>
</dbReference>
<reference evidence="4 5" key="1">
    <citation type="journal article" date="2015" name="Mol. Biochem. Parasitol.">
        <title>Identification of polymorphic genes for use in assemblage B genotyping assays through comparative genomics of multiple assemblage B Giardia duodenalis isolates.</title>
        <authorList>
            <person name="Wielinga C."/>
            <person name="Thompson R.C."/>
            <person name="Monis P."/>
            <person name="Ryan U."/>
        </authorList>
    </citation>
    <scope>NUCLEOTIDE SEQUENCE [LARGE SCALE GENOMIC DNA]</scope>
    <source>
        <strain evidence="4 5">BAH15c1</strain>
    </source>
</reference>
<evidence type="ECO:0000313" key="4">
    <source>
        <dbReference type="EMBL" id="KWX13392.1"/>
    </source>
</evidence>
<organism evidence="4 5">
    <name type="scientific">Giardia duodenalis assemblage B</name>
    <dbReference type="NCBI Taxonomy" id="1394984"/>
    <lineage>
        <taxon>Eukaryota</taxon>
        <taxon>Metamonada</taxon>
        <taxon>Diplomonadida</taxon>
        <taxon>Hexamitidae</taxon>
        <taxon>Giardiinae</taxon>
        <taxon>Giardia</taxon>
    </lineage>
</organism>
<protein>
    <recommendedName>
        <fullName evidence="3">CCR4-Not complex component Not N-terminal domain-containing protein</fullName>
    </recommendedName>
</protein>
<evidence type="ECO:0000256" key="1">
    <source>
        <dbReference type="SAM" id="Coils"/>
    </source>
</evidence>
<evidence type="ECO:0000259" key="3">
    <source>
        <dbReference type="Pfam" id="PF04065"/>
    </source>
</evidence>
<dbReference type="Pfam" id="PF04065">
    <property type="entry name" value="Not3"/>
    <property type="match status" value="1"/>
</dbReference>
<dbReference type="VEuPathDB" id="GiardiaDB:QR46_2622"/>
<accession>A0A132NUM4</accession>
<feature type="coiled-coil region" evidence="1">
    <location>
        <begin position="9"/>
        <end position="72"/>
    </location>
</feature>
<comment type="caution">
    <text evidence="4">The sequence shown here is derived from an EMBL/GenBank/DDBJ whole genome shotgun (WGS) entry which is preliminary data.</text>
</comment>
<dbReference type="AlphaFoldDB" id="A0A132NUM4"/>
<feature type="compositionally biased region" description="Low complexity" evidence="2">
    <location>
        <begin position="261"/>
        <end position="271"/>
    </location>
</feature>
<feature type="region of interest" description="Disordered" evidence="2">
    <location>
        <begin position="539"/>
        <end position="563"/>
    </location>
</feature>
<feature type="coiled-coil region" evidence="1">
    <location>
        <begin position="135"/>
        <end position="194"/>
    </location>
</feature>